<evidence type="ECO:0008006" key="5">
    <source>
        <dbReference type="Google" id="ProtNLM"/>
    </source>
</evidence>
<dbReference type="OrthoDB" id="7838801at2"/>
<evidence type="ECO:0000256" key="2">
    <source>
        <dbReference type="ARBA" id="ARBA00022801"/>
    </source>
</evidence>
<accession>A0A494XAF8</accession>
<reference evidence="3 4" key="1">
    <citation type="submission" date="2018-10" db="EMBL/GenBank/DDBJ databases">
        <title>Robbsia sp. DHC34, isolated from soil.</title>
        <authorList>
            <person name="Gao Z.-H."/>
            <person name="Qiu L.-H."/>
        </authorList>
    </citation>
    <scope>NUCLEOTIDE SEQUENCE [LARGE SCALE GENOMIC DNA]</scope>
    <source>
        <strain evidence="3 4">DHC34</strain>
    </source>
</reference>
<dbReference type="InterPro" id="IPR011324">
    <property type="entry name" value="Cytotoxic_necrot_fac-like_cat"/>
</dbReference>
<keyword evidence="2" id="KW-0378">Hydrolase</keyword>
<dbReference type="Gene3D" id="3.30.1330.200">
    <property type="match status" value="1"/>
</dbReference>
<organism evidence="3 4">
    <name type="scientific">Pararobbsia silviterrae</name>
    <dbReference type="NCBI Taxonomy" id="1792498"/>
    <lineage>
        <taxon>Bacteria</taxon>
        <taxon>Pseudomonadati</taxon>
        <taxon>Pseudomonadota</taxon>
        <taxon>Betaproteobacteria</taxon>
        <taxon>Burkholderiales</taxon>
        <taxon>Burkholderiaceae</taxon>
        <taxon>Pararobbsia</taxon>
    </lineage>
</organism>
<dbReference type="SUPFAM" id="SSF64438">
    <property type="entry name" value="CNF1/YfiH-like putative cysteine hydrolases"/>
    <property type="match status" value="1"/>
</dbReference>
<proteinExistence type="predicted"/>
<dbReference type="EMBL" id="RBZU01000014">
    <property type="protein sequence ID" value="RKP46631.1"/>
    <property type="molecule type" value="Genomic_DNA"/>
</dbReference>
<protein>
    <recommendedName>
        <fullName evidence="5">Chemoreceptor glutamine deamidase CheD</fullName>
    </recommendedName>
</protein>
<dbReference type="GO" id="GO:0006935">
    <property type="term" value="P:chemotaxis"/>
    <property type="evidence" value="ECO:0007669"/>
    <property type="project" value="UniProtKB-KW"/>
</dbReference>
<sequence>MGAPELARAVEPVTDRIVRIGEAYRAESGLLRATLGSCVGIGLIWRARSRCALAHCLLPSAPGPGGSPPYEVERDPHACARYVDRAVPALLRLLDVERGAYGELDAVLVGGASLAKLGRGAAGQIGRQNIEAARTCLVKFGLRIVFDQVGGTKGWQVTINASQLSYAAREIVIPGH</sequence>
<evidence type="ECO:0000313" key="3">
    <source>
        <dbReference type="EMBL" id="RKP46631.1"/>
    </source>
</evidence>
<dbReference type="RefSeq" id="WP_121090280.1">
    <property type="nucleotide sequence ID" value="NZ_RBZU01000014.1"/>
</dbReference>
<dbReference type="AlphaFoldDB" id="A0A494XAF8"/>
<gene>
    <name evidence="3" type="ORF">D7S86_24355</name>
</gene>
<dbReference type="Proteomes" id="UP000270342">
    <property type="component" value="Unassembled WGS sequence"/>
</dbReference>
<dbReference type="PANTHER" id="PTHR35147">
    <property type="entry name" value="CHEMORECEPTOR GLUTAMINE DEAMIDASE CHED-RELATED"/>
    <property type="match status" value="1"/>
</dbReference>
<evidence type="ECO:0000313" key="4">
    <source>
        <dbReference type="Proteomes" id="UP000270342"/>
    </source>
</evidence>
<evidence type="ECO:0000256" key="1">
    <source>
        <dbReference type="ARBA" id="ARBA00022500"/>
    </source>
</evidence>
<dbReference type="PANTHER" id="PTHR35147:SF1">
    <property type="entry name" value="CHEMORECEPTOR GLUTAMINE DEAMIDASE CHED-RELATED"/>
    <property type="match status" value="1"/>
</dbReference>
<keyword evidence="4" id="KW-1185">Reference proteome</keyword>
<keyword evidence="1" id="KW-0145">Chemotaxis</keyword>
<dbReference type="GO" id="GO:0050568">
    <property type="term" value="F:protein-glutamine glutaminase activity"/>
    <property type="evidence" value="ECO:0007669"/>
    <property type="project" value="InterPro"/>
</dbReference>
<dbReference type="InterPro" id="IPR038592">
    <property type="entry name" value="CheD-like_sf"/>
</dbReference>
<dbReference type="InterPro" id="IPR005659">
    <property type="entry name" value="Chemorcpt_Glu_NH3ase_CheD"/>
</dbReference>
<dbReference type="Pfam" id="PF03975">
    <property type="entry name" value="CheD"/>
    <property type="match status" value="1"/>
</dbReference>
<comment type="caution">
    <text evidence="3">The sequence shown here is derived from an EMBL/GenBank/DDBJ whole genome shotgun (WGS) entry which is preliminary data.</text>
</comment>
<name>A0A494XAF8_9BURK</name>
<dbReference type="CDD" id="cd16352">
    <property type="entry name" value="CheD"/>
    <property type="match status" value="1"/>
</dbReference>